<keyword evidence="3" id="KW-0732">Signal</keyword>
<evidence type="ECO:0000313" key="5">
    <source>
        <dbReference type="EMBL" id="OXA59670.1"/>
    </source>
</evidence>
<reference evidence="5 6" key="1">
    <citation type="submission" date="2015-12" db="EMBL/GenBank/DDBJ databases">
        <title>The genome of Folsomia candida.</title>
        <authorList>
            <person name="Faddeeva A."/>
            <person name="Derks M.F."/>
            <person name="Anvar Y."/>
            <person name="Smit S."/>
            <person name="Van Straalen N."/>
            <person name="Roelofs D."/>
        </authorList>
    </citation>
    <scope>NUCLEOTIDE SEQUENCE [LARGE SCALE GENOMIC DNA]</scope>
    <source>
        <strain evidence="5 6">VU population</strain>
        <tissue evidence="5">Whole body</tissue>
    </source>
</reference>
<dbReference type="EMBL" id="LNIX01000002">
    <property type="protein sequence ID" value="OXA59670.1"/>
    <property type="molecule type" value="Genomic_DNA"/>
</dbReference>
<dbReference type="Proteomes" id="UP000198287">
    <property type="component" value="Unassembled WGS sequence"/>
</dbReference>
<dbReference type="InterPro" id="IPR001254">
    <property type="entry name" value="Trypsin_dom"/>
</dbReference>
<dbReference type="STRING" id="158441.A0A226EQY1"/>
<proteinExistence type="inferred from homology"/>
<dbReference type="InterPro" id="IPR001314">
    <property type="entry name" value="Peptidase_S1A"/>
</dbReference>
<comment type="caution">
    <text evidence="5">The sequence shown here is derived from an EMBL/GenBank/DDBJ whole genome shotgun (WGS) entry which is preliminary data.</text>
</comment>
<dbReference type="InterPro" id="IPR009003">
    <property type="entry name" value="Peptidase_S1_PA"/>
</dbReference>
<dbReference type="PRINTS" id="PR00722">
    <property type="entry name" value="CHYMOTRYPSIN"/>
</dbReference>
<keyword evidence="6" id="KW-1185">Reference proteome</keyword>
<evidence type="ECO:0000259" key="4">
    <source>
        <dbReference type="PROSITE" id="PS50240"/>
    </source>
</evidence>
<feature type="chain" id="PRO_5013257268" evidence="3">
    <location>
        <begin position="29"/>
        <end position="354"/>
    </location>
</feature>
<evidence type="ECO:0000256" key="1">
    <source>
        <dbReference type="ARBA" id="ARBA00023157"/>
    </source>
</evidence>
<dbReference type="OMA" id="YPWSVSL"/>
<dbReference type="GO" id="GO:0004252">
    <property type="term" value="F:serine-type endopeptidase activity"/>
    <property type="evidence" value="ECO:0007669"/>
    <property type="project" value="InterPro"/>
</dbReference>
<dbReference type="SMART" id="SM00020">
    <property type="entry name" value="Tryp_SPc"/>
    <property type="match status" value="1"/>
</dbReference>
<feature type="signal peptide" evidence="3">
    <location>
        <begin position="1"/>
        <end position="28"/>
    </location>
</feature>
<evidence type="ECO:0000256" key="2">
    <source>
        <dbReference type="ARBA" id="ARBA00024195"/>
    </source>
</evidence>
<sequence length="354" mass="38750">MTGVSNHSIVPEIMLSIISLIAVSTVSSEGFQVVRENIPYGTELRGELSGKVLQDISTTNANDDIMLPSSTNVLKCECGVFSRKDDDLTRWENEKVSFLNVYPWSVSLVAPGGMFAFCGGSLINDRYVLTSAACVDGSNAEGVEALIGTWPAAHLSEDDSLNTTNLFRKAVVRVIIHPLYADGHLDYNIALLRLKGPVPTFGTRGAVTPVCLPNPEESDLVQGMNASSLLWRFDEYGGAIVPRHRSEVDWVVLGQQECRNLDYNDQWTKMPETMLCAKTDEPAADHPFHLTYDCPGDAGGPLVITSGYQKVQIGIDSWTACYSKPSGVGLFTRVSEFLPWIKSHISEDGRHCSM</sequence>
<dbReference type="InterPro" id="IPR051487">
    <property type="entry name" value="Ser/Thr_Proteases_Immune/Dev"/>
</dbReference>
<name>A0A226EQY1_FOLCA</name>
<accession>A0A226EQY1</accession>
<dbReference type="AlphaFoldDB" id="A0A226EQY1"/>
<organism evidence="5 6">
    <name type="scientific">Folsomia candida</name>
    <name type="common">Springtail</name>
    <dbReference type="NCBI Taxonomy" id="158441"/>
    <lineage>
        <taxon>Eukaryota</taxon>
        <taxon>Metazoa</taxon>
        <taxon>Ecdysozoa</taxon>
        <taxon>Arthropoda</taxon>
        <taxon>Hexapoda</taxon>
        <taxon>Collembola</taxon>
        <taxon>Entomobryomorpha</taxon>
        <taxon>Isotomoidea</taxon>
        <taxon>Isotomidae</taxon>
        <taxon>Proisotominae</taxon>
        <taxon>Folsomia</taxon>
    </lineage>
</organism>
<dbReference type="PROSITE" id="PS50240">
    <property type="entry name" value="TRYPSIN_DOM"/>
    <property type="match status" value="1"/>
</dbReference>
<dbReference type="CDD" id="cd00190">
    <property type="entry name" value="Tryp_SPc"/>
    <property type="match status" value="1"/>
</dbReference>
<dbReference type="InterPro" id="IPR043504">
    <property type="entry name" value="Peptidase_S1_PA_chymotrypsin"/>
</dbReference>
<evidence type="ECO:0000313" key="6">
    <source>
        <dbReference type="Proteomes" id="UP000198287"/>
    </source>
</evidence>
<feature type="domain" description="Peptidase S1" evidence="4">
    <location>
        <begin position="102"/>
        <end position="346"/>
    </location>
</feature>
<keyword evidence="1" id="KW-1015">Disulfide bond</keyword>
<dbReference type="PANTHER" id="PTHR24256">
    <property type="entry name" value="TRYPTASE-RELATED"/>
    <property type="match status" value="1"/>
</dbReference>
<protein>
    <submittedName>
        <fullName evidence="5">Serine proteinase stubble</fullName>
    </submittedName>
</protein>
<evidence type="ECO:0000256" key="3">
    <source>
        <dbReference type="SAM" id="SignalP"/>
    </source>
</evidence>
<gene>
    <name evidence="5" type="ORF">Fcan01_05151</name>
</gene>
<comment type="similarity">
    <text evidence="2">Belongs to the peptidase S1 family. CLIP subfamily.</text>
</comment>
<dbReference type="GO" id="GO:0006508">
    <property type="term" value="P:proteolysis"/>
    <property type="evidence" value="ECO:0007669"/>
    <property type="project" value="InterPro"/>
</dbReference>
<dbReference type="SUPFAM" id="SSF50494">
    <property type="entry name" value="Trypsin-like serine proteases"/>
    <property type="match status" value="1"/>
</dbReference>
<dbReference type="Gene3D" id="2.40.10.10">
    <property type="entry name" value="Trypsin-like serine proteases"/>
    <property type="match status" value="1"/>
</dbReference>
<dbReference type="OrthoDB" id="8249337at2759"/>
<dbReference type="Pfam" id="PF00089">
    <property type="entry name" value="Trypsin"/>
    <property type="match status" value="1"/>
</dbReference>